<gene>
    <name evidence="2" type="ORF">T4E_7320</name>
</gene>
<evidence type="ECO:0000256" key="1">
    <source>
        <dbReference type="SAM" id="MobiDB-lite"/>
    </source>
</evidence>
<reference evidence="2 3" key="1">
    <citation type="submission" date="2015-01" db="EMBL/GenBank/DDBJ databases">
        <title>Evolution of Trichinella species and genotypes.</title>
        <authorList>
            <person name="Korhonen P.K."/>
            <person name="Edoardo P."/>
            <person name="Giuseppe L.R."/>
            <person name="Gasser R.B."/>
        </authorList>
    </citation>
    <scope>NUCLEOTIDE SEQUENCE [LARGE SCALE GENOMIC DNA]</scope>
    <source>
        <strain evidence="2">ISS141</strain>
    </source>
</reference>
<comment type="caution">
    <text evidence="2">The sequence shown here is derived from an EMBL/GenBank/DDBJ whole genome shotgun (WGS) entry which is preliminary data.</text>
</comment>
<evidence type="ECO:0000313" key="2">
    <source>
        <dbReference type="EMBL" id="KRX93665.1"/>
    </source>
</evidence>
<feature type="region of interest" description="Disordered" evidence="1">
    <location>
        <begin position="1"/>
        <end position="23"/>
    </location>
</feature>
<dbReference type="AlphaFoldDB" id="A0A0V0XZX4"/>
<accession>A0A0V0XZX4</accession>
<protein>
    <submittedName>
        <fullName evidence="2">Uncharacterized protein</fullName>
    </submittedName>
</protein>
<dbReference type="Proteomes" id="UP000054815">
    <property type="component" value="Unassembled WGS sequence"/>
</dbReference>
<name>A0A0V0XZX4_TRIPS</name>
<proteinExistence type="predicted"/>
<organism evidence="2 3">
    <name type="scientific">Trichinella pseudospiralis</name>
    <name type="common">Parasitic roundworm</name>
    <dbReference type="NCBI Taxonomy" id="6337"/>
    <lineage>
        <taxon>Eukaryota</taxon>
        <taxon>Metazoa</taxon>
        <taxon>Ecdysozoa</taxon>
        <taxon>Nematoda</taxon>
        <taxon>Enoplea</taxon>
        <taxon>Dorylaimia</taxon>
        <taxon>Trichinellida</taxon>
        <taxon>Trichinellidae</taxon>
        <taxon>Trichinella</taxon>
    </lineage>
</organism>
<evidence type="ECO:0000313" key="3">
    <source>
        <dbReference type="Proteomes" id="UP000054815"/>
    </source>
</evidence>
<sequence length="223" mass="25335">MSIMTGQKESKNKADKIGKSEKSYGNLIKRPIRDKEALYPWSIRHFDGVQLALAKRRRIEDGREGPEDDGKFGNAESLCFPRSRVGERALNLPKEQGKSLHSPLSKGRELHAPGWGPFLYPKPRLTELGPTGNRIPPAFFVLLRAVRDLLRVVQILLRLVRTIHDATTCYVSRTNKCTINDEKAFSNDTDLHNAALETRVRALETILDDEFKLNNTSDREPQF</sequence>
<dbReference type="EMBL" id="JYDU01000084">
    <property type="protein sequence ID" value="KRX93665.1"/>
    <property type="molecule type" value="Genomic_DNA"/>
</dbReference>
<feature type="compositionally biased region" description="Basic and acidic residues" evidence="1">
    <location>
        <begin position="8"/>
        <end position="22"/>
    </location>
</feature>